<gene>
    <name evidence="3" type="ORF">QT716_14090</name>
</gene>
<feature type="transmembrane region" description="Helical" evidence="1">
    <location>
        <begin position="40"/>
        <end position="60"/>
    </location>
</feature>
<evidence type="ECO:0000313" key="4">
    <source>
        <dbReference type="Proteomes" id="UP001280629"/>
    </source>
</evidence>
<keyword evidence="1" id="KW-1133">Transmembrane helix</keyword>
<evidence type="ECO:0000259" key="2">
    <source>
        <dbReference type="Pfam" id="PF07331"/>
    </source>
</evidence>
<dbReference type="Pfam" id="PF07331">
    <property type="entry name" value="TctB"/>
    <property type="match status" value="1"/>
</dbReference>
<reference evidence="3 4" key="1">
    <citation type="submission" date="2023-06" db="EMBL/GenBank/DDBJ databases">
        <title>Sporosarcina sp. nov., isolated from Korean traditional fermented seafood 'Jeotgal'.</title>
        <authorList>
            <person name="Yang A.-I."/>
            <person name="Shin N.-R."/>
        </authorList>
    </citation>
    <scope>NUCLEOTIDE SEQUENCE [LARGE SCALE GENOMIC DNA]</scope>
    <source>
        <strain evidence="3 4">KCTC3840</strain>
    </source>
</reference>
<dbReference type="RefSeq" id="WP_317936762.1">
    <property type="nucleotide sequence ID" value="NZ_JAUBDH010000010.1"/>
</dbReference>
<evidence type="ECO:0000313" key="3">
    <source>
        <dbReference type="EMBL" id="MDW0111151.1"/>
    </source>
</evidence>
<dbReference type="EMBL" id="JAUBDH010000010">
    <property type="protein sequence ID" value="MDW0111151.1"/>
    <property type="molecule type" value="Genomic_DNA"/>
</dbReference>
<feature type="transmembrane region" description="Helical" evidence="1">
    <location>
        <begin position="95"/>
        <end position="128"/>
    </location>
</feature>
<dbReference type="Proteomes" id="UP001280629">
    <property type="component" value="Unassembled WGS sequence"/>
</dbReference>
<evidence type="ECO:0000256" key="1">
    <source>
        <dbReference type="SAM" id="Phobius"/>
    </source>
</evidence>
<name>A0ABU4G2G1_9BACL</name>
<feature type="transmembrane region" description="Helical" evidence="1">
    <location>
        <begin position="134"/>
        <end position="155"/>
    </location>
</feature>
<dbReference type="InterPro" id="IPR009936">
    <property type="entry name" value="DUF1468"/>
</dbReference>
<keyword evidence="4" id="KW-1185">Reference proteome</keyword>
<feature type="domain" description="DUF1468" evidence="2">
    <location>
        <begin position="6"/>
        <end position="160"/>
    </location>
</feature>
<keyword evidence="1" id="KW-0472">Membrane</keyword>
<accession>A0ABU4G2G1</accession>
<comment type="caution">
    <text evidence="3">The sequence shown here is derived from an EMBL/GenBank/DDBJ whole genome shotgun (WGS) entry which is preliminary data.</text>
</comment>
<organism evidence="3 4">
    <name type="scientific">Sporosarcina aquimarina</name>
    <dbReference type="NCBI Taxonomy" id="114975"/>
    <lineage>
        <taxon>Bacteria</taxon>
        <taxon>Bacillati</taxon>
        <taxon>Bacillota</taxon>
        <taxon>Bacilli</taxon>
        <taxon>Bacillales</taxon>
        <taxon>Caryophanaceae</taxon>
        <taxon>Sporosarcina</taxon>
    </lineage>
</organism>
<protein>
    <submittedName>
        <fullName evidence="3">Tripartite tricarboxylate transporter TctB family protein</fullName>
    </submittedName>
</protein>
<keyword evidence="1" id="KW-0812">Transmembrane</keyword>
<proteinExistence type="predicted"/>
<sequence length="174" mass="19491">MRANIIIGTLTILFSVFFLIVASGIPEARRAESVGPGEWPVIVLSFMLVMGSLLIITSIWKQKKGIDLELATDEFTNEDIQDFKKNKNVVNGAQWYIVLLIAGYILLLPIVGFLVVTPILFILLAWLLGLRKKILLIGFTIVSTGIFVVLFIYLLNIPFPRGIGIFRSMSFLVY</sequence>